<dbReference type="Pfam" id="PF07876">
    <property type="entry name" value="Dabb"/>
    <property type="match status" value="1"/>
</dbReference>
<protein>
    <submittedName>
        <fullName evidence="2">Dabb family protein</fullName>
    </submittedName>
</protein>
<dbReference type="RefSeq" id="WP_117693429.1">
    <property type="nucleotide sequence ID" value="NZ_JAJCKC010000019.1"/>
</dbReference>
<dbReference type="InterPro" id="IPR011008">
    <property type="entry name" value="Dimeric_a/b-barrel"/>
</dbReference>
<evidence type="ECO:0000313" key="4">
    <source>
        <dbReference type="Proteomes" id="UP000285013"/>
    </source>
</evidence>
<feature type="domain" description="Stress-response A/B barrel" evidence="1">
    <location>
        <begin position="2"/>
        <end position="97"/>
    </location>
</feature>
<organism evidence="2 4">
    <name type="scientific">Bacteroides intestinalis</name>
    <dbReference type="NCBI Taxonomy" id="329854"/>
    <lineage>
        <taxon>Bacteria</taxon>
        <taxon>Pseudomonadati</taxon>
        <taxon>Bacteroidota</taxon>
        <taxon>Bacteroidia</taxon>
        <taxon>Bacteroidales</taxon>
        <taxon>Bacteroidaceae</taxon>
        <taxon>Bacteroides</taxon>
    </lineage>
</organism>
<evidence type="ECO:0000313" key="3">
    <source>
        <dbReference type="EMBL" id="RYT77079.1"/>
    </source>
</evidence>
<evidence type="ECO:0000313" key="5">
    <source>
        <dbReference type="Proteomes" id="UP000291191"/>
    </source>
</evidence>
<dbReference type="Proteomes" id="UP000291191">
    <property type="component" value="Unassembled WGS sequence"/>
</dbReference>
<dbReference type="InterPro" id="IPR013097">
    <property type="entry name" value="Dabb"/>
</dbReference>
<dbReference type="Gene3D" id="3.30.70.100">
    <property type="match status" value="1"/>
</dbReference>
<gene>
    <name evidence="2" type="ORF">DWZ95_18645</name>
    <name evidence="3" type="ORF">EAJ06_20515</name>
</gene>
<name>A0A415N0N1_9BACE</name>
<dbReference type="PANTHER" id="PTHR37832:SF1">
    <property type="entry name" value="STRESS-RESPONSE A_B BARREL DOMAIN-CONTAINING PROTEIN"/>
    <property type="match status" value="1"/>
</dbReference>
<reference evidence="3 5" key="2">
    <citation type="journal article" date="2019" name="Science, e1252229">
        <title>Invertible promoters mediate bacterial phase variation, antibiotic resistance, and host adaptation in the gut.</title>
        <authorList>
            <person name="Jiang X."/>
            <person name="Hall A.B."/>
            <person name="Arthur T.D."/>
            <person name="Plichta D.R."/>
            <person name="Covington C.T."/>
            <person name="Poyet M."/>
            <person name="Crothers J."/>
            <person name="Moses P.L."/>
            <person name="Tolonen A.C."/>
            <person name="Vlamakis H."/>
            <person name="Alm E.J."/>
            <person name="Xavier R.J."/>
        </authorList>
    </citation>
    <scope>NUCLEOTIDE SEQUENCE [LARGE SCALE GENOMIC DNA]</scope>
    <source>
        <strain evidence="5">bf_0095</strain>
        <strain evidence="3">Bf_0095</strain>
    </source>
</reference>
<accession>A0A415N0N1</accession>
<dbReference type="Proteomes" id="UP000285013">
    <property type="component" value="Unassembled WGS sequence"/>
</dbReference>
<dbReference type="EMBL" id="QRPE01000028">
    <property type="protein sequence ID" value="RHL88463.1"/>
    <property type="molecule type" value="Genomic_DNA"/>
</dbReference>
<evidence type="ECO:0000313" key="2">
    <source>
        <dbReference type="EMBL" id="RHL88463.1"/>
    </source>
</evidence>
<dbReference type="AlphaFoldDB" id="A0A415N0N1"/>
<keyword evidence="5" id="KW-1185">Reference proteome</keyword>
<dbReference type="OrthoDB" id="9808130at2"/>
<dbReference type="EMBL" id="RCXO01000036">
    <property type="protein sequence ID" value="RYT77079.1"/>
    <property type="molecule type" value="Genomic_DNA"/>
</dbReference>
<dbReference type="SUPFAM" id="SSF54909">
    <property type="entry name" value="Dimeric alpha+beta barrel"/>
    <property type="match status" value="1"/>
</dbReference>
<proteinExistence type="predicted"/>
<dbReference type="PROSITE" id="PS51502">
    <property type="entry name" value="S_R_A_B_BARREL"/>
    <property type="match status" value="1"/>
</dbReference>
<dbReference type="PANTHER" id="PTHR37832">
    <property type="entry name" value="BLL2683 PROTEIN"/>
    <property type="match status" value="1"/>
</dbReference>
<evidence type="ECO:0000259" key="1">
    <source>
        <dbReference type="PROSITE" id="PS51502"/>
    </source>
</evidence>
<sequence>MVKHIVLFKLKDEVPADKKLTAMKEFKAAIEALPAKISVIRKIEVGLNMNPGETWSIALYSEFDTLDDVKFYATHPEHVAAGKLIADVKENRACVDYEITDNL</sequence>
<dbReference type="SMART" id="SM00886">
    <property type="entry name" value="Dabb"/>
    <property type="match status" value="1"/>
</dbReference>
<comment type="caution">
    <text evidence="2">The sequence shown here is derived from an EMBL/GenBank/DDBJ whole genome shotgun (WGS) entry which is preliminary data.</text>
</comment>
<reference evidence="2 4" key="1">
    <citation type="submission" date="2018-08" db="EMBL/GenBank/DDBJ databases">
        <title>A genome reference for cultivated species of the human gut microbiota.</title>
        <authorList>
            <person name="Zou Y."/>
            <person name="Xue W."/>
            <person name="Luo G."/>
        </authorList>
    </citation>
    <scope>NUCLEOTIDE SEQUENCE [LARGE SCALE GENOMIC DNA]</scope>
    <source>
        <strain evidence="2 4">AF36-16BH</strain>
    </source>
</reference>